<dbReference type="EMBL" id="LT629701">
    <property type="protein sequence ID" value="SDN01042.1"/>
    <property type="molecule type" value="Genomic_DNA"/>
</dbReference>
<accession>A0A1G9XW17</accession>
<dbReference type="eggNOG" id="ENOG5033R2H">
    <property type="taxonomic scope" value="Bacteria"/>
</dbReference>
<keyword evidence="1" id="KW-0732">Signal</keyword>
<protein>
    <recommendedName>
        <fullName evidence="4">Neocarzinostatin family protein</fullName>
    </recommendedName>
</protein>
<reference evidence="2 3" key="1">
    <citation type="submission" date="2016-10" db="EMBL/GenBank/DDBJ databases">
        <authorList>
            <person name="de Groot N.N."/>
        </authorList>
    </citation>
    <scope>NUCLEOTIDE SEQUENCE [LARGE SCALE GENOMIC DNA]</scope>
    <source>
        <strain evidence="2 3">DSM 44149</strain>
    </source>
</reference>
<evidence type="ECO:0008006" key="4">
    <source>
        <dbReference type="Google" id="ProtNLM"/>
    </source>
</evidence>
<dbReference type="Proteomes" id="UP000183376">
    <property type="component" value="Chromosome I"/>
</dbReference>
<evidence type="ECO:0000256" key="1">
    <source>
        <dbReference type="SAM" id="SignalP"/>
    </source>
</evidence>
<keyword evidence="3" id="KW-1185">Reference proteome</keyword>
<name>A0A1G9XW17_ALLAB</name>
<evidence type="ECO:0000313" key="3">
    <source>
        <dbReference type="Proteomes" id="UP000183376"/>
    </source>
</evidence>
<gene>
    <name evidence="2" type="ORF">SAMN04489726_4446</name>
</gene>
<dbReference type="AlphaFoldDB" id="A0A1G9XW17"/>
<proteinExistence type="predicted"/>
<feature type="chain" id="PRO_5009246292" description="Neocarzinostatin family protein" evidence="1">
    <location>
        <begin position="45"/>
        <end position="234"/>
    </location>
</feature>
<organism evidence="2 3">
    <name type="scientific">Allokutzneria albata</name>
    <name type="common">Kibdelosporangium albatum</name>
    <dbReference type="NCBI Taxonomy" id="211114"/>
    <lineage>
        <taxon>Bacteria</taxon>
        <taxon>Bacillati</taxon>
        <taxon>Actinomycetota</taxon>
        <taxon>Actinomycetes</taxon>
        <taxon>Pseudonocardiales</taxon>
        <taxon>Pseudonocardiaceae</taxon>
        <taxon>Allokutzneria</taxon>
    </lineage>
</organism>
<sequence length="234" mass="24401">MDGPSQFMARKKVTTMSTRSGLRRIAVIGAVLATTAAVGSPAYAAAEIQDGSANVGKVNVTSGETTTSSGDLALCDVDPETPTPDKATAQAKTYGTIAKFGKGTTECKKVGEDNVVKMSGTKFELTALKQYGYTKITRVGTYSAECTSTPNGTSGKFSLGGVSGLEIPNPMPAGHMIPLKNNKGELLARVFFNEVTKDQGAIRLNVMRVAFPPAGVTPLRGSIIVGSVECRPSF</sequence>
<evidence type="ECO:0000313" key="2">
    <source>
        <dbReference type="EMBL" id="SDN01042.1"/>
    </source>
</evidence>
<feature type="signal peptide" evidence="1">
    <location>
        <begin position="1"/>
        <end position="44"/>
    </location>
</feature>